<gene>
    <name evidence="2" type="ORF">I4J89_04520</name>
</gene>
<keyword evidence="1" id="KW-1133">Transmembrane helix</keyword>
<evidence type="ECO:0000256" key="1">
    <source>
        <dbReference type="SAM" id="Phobius"/>
    </source>
</evidence>
<keyword evidence="3" id="KW-1185">Reference proteome</keyword>
<organism evidence="2 3">
    <name type="scientific">Actinoplanes aureus</name>
    <dbReference type="NCBI Taxonomy" id="2792083"/>
    <lineage>
        <taxon>Bacteria</taxon>
        <taxon>Bacillati</taxon>
        <taxon>Actinomycetota</taxon>
        <taxon>Actinomycetes</taxon>
        <taxon>Micromonosporales</taxon>
        <taxon>Micromonosporaceae</taxon>
        <taxon>Actinoplanes</taxon>
    </lineage>
</organism>
<keyword evidence="1" id="KW-0472">Membrane</keyword>
<evidence type="ECO:0000313" key="2">
    <source>
        <dbReference type="EMBL" id="MBG0560730.1"/>
    </source>
</evidence>
<dbReference type="RefSeq" id="WP_196412532.1">
    <property type="nucleotide sequence ID" value="NZ_JADQTO010000002.1"/>
</dbReference>
<dbReference type="EMBL" id="JADQTO010000002">
    <property type="protein sequence ID" value="MBG0560730.1"/>
    <property type="molecule type" value="Genomic_DNA"/>
</dbReference>
<reference evidence="2" key="1">
    <citation type="submission" date="2020-11" db="EMBL/GenBank/DDBJ databases">
        <title>Isolation and identification of active actinomycetes.</title>
        <authorList>
            <person name="Sun X."/>
        </authorList>
    </citation>
    <scope>NUCLEOTIDE SEQUENCE</scope>
    <source>
        <strain evidence="2">NEAU-A11</strain>
    </source>
</reference>
<dbReference type="AlphaFoldDB" id="A0A931FVY2"/>
<keyword evidence="1" id="KW-0812">Transmembrane</keyword>
<feature type="transmembrane region" description="Helical" evidence="1">
    <location>
        <begin position="391"/>
        <end position="410"/>
    </location>
</feature>
<protein>
    <submittedName>
        <fullName evidence="2">Uncharacterized protein</fullName>
    </submittedName>
</protein>
<evidence type="ECO:0000313" key="3">
    <source>
        <dbReference type="Proteomes" id="UP000598146"/>
    </source>
</evidence>
<dbReference type="Proteomes" id="UP000598146">
    <property type="component" value="Unassembled WGS sequence"/>
</dbReference>
<accession>A0A931FVY2</accession>
<name>A0A931FVY2_9ACTN</name>
<comment type="caution">
    <text evidence="2">The sequence shown here is derived from an EMBL/GenBank/DDBJ whole genome shotgun (WGS) entry which is preliminary data.</text>
</comment>
<sequence>MALKLGELTAILGLKADQFERGLDRARTKMEATGQKIGKAGRQIAAVLAPAALAPALPATVAGVVGLGAALGGAGAAAQVFGAVYKSSFAEIQEAADQTDALREKIELLGQQAKLASGDEREALLKRQADATAELNARLAMLPPAQRKVVEQYGAMKDTWASFVQANQPATYGIMTTGFRAIQAIIPKLQPLFDMGAAAAQRFVGWLERAAAGGGIDRFVAFLVTQAGPAIDHLAAIGRNMGVTLGAAFENTAPAGQGMLAWLSQLTAKAAEWAEGGGFERFMGYVSEHGPTVATTLGNLATSSGQIYQILSPLAPVSLALAGALAGIVAAMPPEVITGLAMAWLGYNVALKAHDAILLAIKIKQSVMAAGTKAWAAAQWLLNIAMTANPIGLVVLAVVGLIAIFAVLWAKSDGFRAFWIGLWGKIQSAASSVGTWFRDTLWQKWILGAFNSIVSKGQQVLGWFQALPGRLRSALSGAFDGLKSAFRSAINWLISKWNNFSLTLGGGSVLGMNIPSVTLNTPNIPMLAKGGVVPRTRGGRLAVIGEGDEDEAVAPLSKLAGMVQAAAAKAVAASGKAKTASDDLPEIHVYIGDKELTEIVDVRIKRNGRWIGRAAGLRTALAAR</sequence>
<proteinExistence type="predicted"/>